<evidence type="ECO:0000313" key="10">
    <source>
        <dbReference type="EMBL" id="VDN20051.1"/>
    </source>
</evidence>
<evidence type="ECO:0000313" key="11">
    <source>
        <dbReference type="Proteomes" id="UP000281553"/>
    </source>
</evidence>
<comment type="similarity">
    <text evidence="2">Belongs to the polycystin family.</text>
</comment>
<feature type="transmembrane region" description="Helical" evidence="7">
    <location>
        <begin position="301"/>
        <end position="322"/>
    </location>
</feature>
<feature type="transmembrane region" description="Helical" evidence="7">
    <location>
        <begin position="199"/>
        <end position="220"/>
    </location>
</feature>
<dbReference type="FunFam" id="1.10.287.70:FF:000086">
    <property type="entry name" value="Polycystic kidney disease 2"/>
    <property type="match status" value="1"/>
</dbReference>
<dbReference type="Gene3D" id="1.10.287.70">
    <property type="match status" value="1"/>
</dbReference>
<keyword evidence="4 7" id="KW-1133">Transmembrane helix</keyword>
<reference evidence="10 11" key="1">
    <citation type="submission" date="2018-11" db="EMBL/GenBank/DDBJ databases">
        <authorList>
            <consortium name="Pathogen Informatics"/>
        </authorList>
    </citation>
    <scope>NUCLEOTIDE SEQUENCE [LARGE SCALE GENOMIC DNA]</scope>
</reference>
<feature type="domain" description="Polycystin" evidence="9">
    <location>
        <begin position="11"/>
        <end position="116"/>
    </location>
</feature>
<dbReference type="Proteomes" id="UP000281553">
    <property type="component" value="Unassembled WGS sequence"/>
</dbReference>
<keyword evidence="6" id="KW-0325">Glycoprotein</keyword>
<proteinExistence type="inferred from homology"/>
<name>A0A3P7MPL3_DIBLA</name>
<dbReference type="GO" id="GO:0016020">
    <property type="term" value="C:membrane"/>
    <property type="evidence" value="ECO:0007669"/>
    <property type="project" value="UniProtKB-SubCell"/>
</dbReference>
<evidence type="ECO:0000259" key="8">
    <source>
        <dbReference type="Pfam" id="PF08016"/>
    </source>
</evidence>
<gene>
    <name evidence="10" type="ORF">DILT_LOCUS13546</name>
</gene>
<evidence type="ECO:0000256" key="7">
    <source>
        <dbReference type="SAM" id="Phobius"/>
    </source>
</evidence>
<evidence type="ECO:0000256" key="2">
    <source>
        <dbReference type="ARBA" id="ARBA00007200"/>
    </source>
</evidence>
<comment type="subcellular location">
    <subcellularLocation>
        <location evidence="1">Membrane</location>
        <topology evidence="1">Multi-pass membrane protein</topology>
    </subcellularLocation>
</comment>
<keyword evidence="11" id="KW-1185">Reference proteome</keyword>
<protein>
    <submittedName>
        <fullName evidence="10">Uncharacterized protein</fullName>
    </submittedName>
</protein>
<evidence type="ECO:0000256" key="5">
    <source>
        <dbReference type="ARBA" id="ARBA00023136"/>
    </source>
</evidence>
<dbReference type="InterPro" id="IPR051223">
    <property type="entry name" value="Polycystin"/>
</dbReference>
<dbReference type="InterPro" id="IPR003915">
    <property type="entry name" value="PKD_2"/>
</dbReference>
<keyword evidence="3 7" id="KW-0812">Transmembrane</keyword>
<evidence type="ECO:0000256" key="4">
    <source>
        <dbReference type="ARBA" id="ARBA00022989"/>
    </source>
</evidence>
<dbReference type="GO" id="GO:0005509">
    <property type="term" value="F:calcium ion binding"/>
    <property type="evidence" value="ECO:0007669"/>
    <property type="project" value="InterPro"/>
</dbReference>
<dbReference type="AlphaFoldDB" id="A0A3P7MPL3"/>
<evidence type="ECO:0000256" key="1">
    <source>
        <dbReference type="ARBA" id="ARBA00004141"/>
    </source>
</evidence>
<dbReference type="PRINTS" id="PR01433">
    <property type="entry name" value="POLYCYSTIN2"/>
</dbReference>
<dbReference type="InterPro" id="IPR013122">
    <property type="entry name" value="PKD1_2_channel"/>
</dbReference>
<accession>A0A3P7MPL3</accession>
<dbReference type="OrthoDB" id="444119at2759"/>
<feature type="transmembrane region" description="Helical" evidence="7">
    <location>
        <begin position="241"/>
        <end position="261"/>
    </location>
</feature>
<sequence>MPGWMPNNSTKPPDQLPKEFRYTTAKEREGYPRWGQLAWYSGGGYVHEMRGSSEKLLSQVKTLQETGWLDDRTRAIIIEFAVYNPAVHLFGMVNIMFELPGTGGILPSYRIEPANLLSFVDVSQMTFEIICQGLFILALVGLLIKEARHLWVERWAYLLSLRSWAQLLIIVGSFAAIAIFAYVNIETKKLTRVAMWNEILAYLVAVVTFIAILTLLHIFRFNKHIGLLGSVLRYANRDMKYFFVVFGIVFFSFVTTFYLLFLDTLAAYSSFIYSMETSFQIVLGKFDVTSMYELEPLLGPMVFAAFTLFIVFIMLNMFVAILTDSFEIVRKDPSLQCDDHEMVAFTLARFIVWSGLSTHTWGKKILLKYADNDFGQIYEEREDRQTEELISDFQEAVDLFLSRARRVEISAVKEG</sequence>
<feature type="transmembrane region" description="Helical" evidence="7">
    <location>
        <begin position="164"/>
        <end position="183"/>
    </location>
</feature>
<dbReference type="GO" id="GO:0050982">
    <property type="term" value="P:detection of mechanical stimulus"/>
    <property type="evidence" value="ECO:0007669"/>
    <property type="project" value="TreeGrafter"/>
</dbReference>
<feature type="domain" description="Polycystin cation channel PKD1/PKD2" evidence="8">
    <location>
        <begin position="126"/>
        <end position="327"/>
    </location>
</feature>
<dbReference type="PANTHER" id="PTHR10877">
    <property type="entry name" value="POLYCYSTIN FAMILY MEMBER"/>
    <property type="match status" value="1"/>
</dbReference>
<dbReference type="Pfam" id="PF08016">
    <property type="entry name" value="PKD_channel"/>
    <property type="match status" value="1"/>
</dbReference>
<keyword evidence="5 7" id="KW-0472">Membrane</keyword>
<dbReference type="EMBL" id="UYRU01070646">
    <property type="protein sequence ID" value="VDN20051.1"/>
    <property type="molecule type" value="Genomic_DNA"/>
</dbReference>
<organism evidence="10 11">
    <name type="scientific">Dibothriocephalus latus</name>
    <name type="common">Fish tapeworm</name>
    <name type="synonym">Diphyllobothrium latum</name>
    <dbReference type="NCBI Taxonomy" id="60516"/>
    <lineage>
        <taxon>Eukaryota</taxon>
        <taxon>Metazoa</taxon>
        <taxon>Spiralia</taxon>
        <taxon>Lophotrochozoa</taxon>
        <taxon>Platyhelminthes</taxon>
        <taxon>Cestoda</taxon>
        <taxon>Eucestoda</taxon>
        <taxon>Diphyllobothriidea</taxon>
        <taxon>Diphyllobothriidae</taxon>
        <taxon>Dibothriocephalus</taxon>
    </lineage>
</organism>
<dbReference type="PANTHER" id="PTHR10877:SF150">
    <property type="entry name" value="REJ DOMAIN-CONTAINING PROTEIN"/>
    <property type="match status" value="1"/>
</dbReference>
<dbReference type="InterPro" id="IPR046791">
    <property type="entry name" value="Polycystin_dom"/>
</dbReference>
<dbReference type="Pfam" id="PF20519">
    <property type="entry name" value="Polycystin_dom"/>
    <property type="match status" value="1"/>
</dbReference>
<evidence type="ECO:0000259" key="9">
    <source>
        <dbReference type="Pfam" id="PF20519"/>
    </source>
</evidence>
<evidence type="ECO:0000256" key="3">
    <source>
        <dbReference type="ARBA" id="ARBA00022692"/>
    </source>
</evidence>
<evidence type="ECO:0000256" key="6">
    <source>
        <dbReference type="ARBA" id="ARBA00023180"/>
    </source>
</evidence>
<dbReference type="GO" id="GO:0005262">
    <property type="term" value="F:calcium channel activity"/>
    <property type="evidence" value="ECO:0007669"/>
    <property type="project" value="TreeGrafter"/>
</dbReference>
<feature type="transmembrane region" description="Helical" evidence="7">
    <location>
        <begin position="125"/>
        <end position="144"/>
    </location>
</feature>